<name>A0AB33Z2S4_9GAMM</name>
<dbReference type="InterPro" id="IPR001451">
    <property type="entry name" value="Hexapep"/>
</dbReference>
<dbReference type="PANTHER" id="PTHR23416">
    <property type="entry name" value="SIALIC ACID SYNTHASE-RELATED"/>
    <property type="match status" value="1"/>
</dbReference>
<sequence>MRELFFLTLANNLPRLKIFDRVRFVVYRMAGLSIKGKCTIWGPLTIRPIGGCKNIEIGKGSFINTEIRFGVPKDKVIIGANVQIGPRVMFETVNHGLRYIPGKGRGGWTKPIIVEDEVWIGGGSIITQGVTVGRGAVVAAGAVVTKDVEPNTIVGGVPAKFIRNIESDADA</sequence>
<protein>
    <submittedName>
        <fullName evidence="5">Transferase hexapeptide repeat containing protein</fullName>
    </submittedName>
</protein>
<dbReference type="InterPro" id="IPR051159">
    <property type="entry name" value="Hexapeptide_acetyltransf"/>
</dbReference>
<dbReference type="PROSITE" id="PS00101">
    <property type="entry name" value="HEXAPEP_TRANSFERASES"/>
    <property type="match status" value="1"/>
</dbReference>
<evidence type="ECO:0000256" key="1">
    <source>
        <dbReference type="ARBA" id="ARBA00007274"/>
    </source>
</evidence>
<dbReference type="InterPro" id="IPR018357">
    <property type="entry name" value="Hexapep_transf_CS"/>
</dbReference>
<keyword evidence="4" id="KW-0012">Acyltransferase</keyword>
<evidence type="ECO:0000313" key="5">
    <source>
        <dbReference type="EMBL" id="EPD13207.1"/>
    </source>
</evidence>
<dbReference type="Pfam" id="PF14602">
    <property type="entry name" value="Hexapep_2"/>
    <property type="match status" value="1"/>
</dbReference>
<keyword evidence="3" id="KW-0677">Repeat</keyword>
<dbReference type="PANTHER" id="PTHR23416:SF23">
    <property type="entry name" value="ACETYLTRANSFERASE C18B11.09C-RELATED"/>
    <property type="match status" value="1"/>
</dbReference>
<proteinExistence type="inferred from homology"/>
<dbReference type="AlphaFoldDB" id="A0AB33Z2S4"/>
<evidence type="ECO:0000313" key="6">
    <source>
        <dbReference type="Proteomes" id="UP000015462"/>
    </source>
</evidence>
<dbReference type="InterPro" id="IPR011004">
    <property type="entry name" value="Trimer_LpxA-like_sf"/>
</dbReference>
<dbReference type="SUPFAM" id="SSF51161">
    <property type="entry name" value="Trimeric LpxA-like enzymes"/>
    <property type="match status" value="1"/>
</dbReference>
<comment type="caution">
    <text evidence="5">The sequence shown here is derived from an EMBL/GenBank/DDBJ whole genome shotgun (WGS) entry which is preliminary data.</text>
</comment>
<evidence type="ECO:0000256" key="2">
    <source>
        <dbReference type="ARBA" id="ARBA00022679"/>
    </source>
</evidence>
<comment type="similarity">
    <text evidence="1">Belongs to the transferase hexapeptide repeat family.</text>
</comment>
<keyword evidence="6" id="KW-1185">Reference proteome</keyword>
<evidence type="ECO:0000256" key="3">
    <source>
        <dbReference type="ARBA" id="ARBA00022737"/>
    </source>
</evidence>
<organism evidence="5 6">
    <name type="scientific">Cycloclasticus pugetii</name>
    <dbReference type="NCBI Taxonomy" id="34068"/>
    <lineage>
        <taxon>Bacteria</taxon>
        <taxon>Pseudomonadati</taxon>
        <taxon>Pseudomonadota</taxon>
        <taxon>Gammaproteobacteria</taxon>
        <taxon>Thiotrichales</taxon>
        <taxon>Piscirickettsiaceae</taxon>
        <taxon>Cycloclasticus</taxon>
    </lineage>
</organism>
<dbReference type="Gene3D" id="2.160.10.10">
    <property type="entry name" value="Hexapeptide repeat proteins"/>
    <property type="match status" value="1"/>
</dbReference>
<reference evidence="5 6" key="1">
    <citation type="journal article" date="2013" name="Genome Announc.">
        <title>Genome Sequence of the Pyrene- and Fluoranthene-Degrading Bacterium Cycloclasticus sp. Strain PY97M.</title>
        <authorList>
            <person name="Cui Z."/>
            <person name="Xu G."/>
            <person name="Li Q."/>
            <person name="Gao W."/>
            <person name="Zheng L."/>
        </authorList>
    </citation>
    <scope>NUCLEOTIDE SEQUENCE [LARGE SCALE GENOMIC DNA]</scope>
    <source>
        <strain evidence="5 6">PY97M</strain>
    </source>
</reference>
<keyword evidence="2 5" id="KW-0808">Transferase</keyword>
<dbReference type="RefSeq" id="WP_016390344.1">
    <property type="nucleotide sequence ID" value="NZ_KE646807.1"/>
</dbReference>
<gene>
    <name evidence="5" type="ORF">L196_06180</name>
</gene>
<accession>A0AB33Z2S4</accession>
<evidence type="ECO:0000256" key="4">
    <source>
        <dbReference type="ARBA" id="ARBA00023315"/>
    </source>
</evidence>
<dbReference type="GO" id="GO:0008374">
    <property type="term" value="F:O-acyltransferase activity"/>
    <property type="evidence" value="ECO:0007669"/>
    <property type="project" value="TreeGrafter"/>
</dbReference>
<dbReference type="EMBL" id="ASHL01000004">
    <property type="protein sequence ID" value="EPD13207.1"/>
    <property type="molecule type" value="Genomic_DNA"/>
</dbReference>
<dbReference type="Proteomes" id="UP000015462">
    <property type="component" value="Unassembled WGS sequence"/>
</dbReference>
<dbReference type="CDD" id="cd04647">
    <property type="entry name" value="LbH_MAT_like"/>
    <property type="match status" value="1"/>
</dbReference>